<accession>A0A3P6R501</accession>
<dbReference type="AlphaFoldDB" id="A0A3P6R501"/>
<dbReference type="EMBL" id="UYRU01005554">
    <property type="protein sequence ID" value="VDK38951.1"/>
    <property type="molecule type" value="Genomic_DNA"/>
</dbReference>
<reference evidence="1 2" key="1">
    <citation type="submission" date="2018-11" db="EMBL/GenBank/DDBJ databases">
        <authorList>
            <consortium name="Pathogen Informatics"/>
        </authorList>
    </citation>
    <scope>NUCLEOTIDE SEQUENCE [LARGE SCALE GENOMIC DNA]</scope>
</reference>
<evidence type="ECO:0008006" key="3">
    <source>
        <dbReference type="Google" id="ProtNLM"/>
    </source>
</evidence>
<keyword evidence="2" id="KW-1185">Reference proteome</keyword>
<organism evidence="1 2">
    <name type="scientific">Dibothriocephalus latus</name>
    <name type="common">Fish tapeworm</name>
    <name type="synonym">Diphyllobothrium latum</name>
    <dbReference type="NCBI Taxonomy" id="60516"/>
    <lineage>
        <taxon>Eukaryota</taxon>
        <taxon>Metazoa</taxon>
        <taxon>Spiralia</taxon>
        <taxon>Lophotrochozoa</taxon>
        <taxon>Platyhelminthes</taxon>
        <taxon>Cestoda</taxon>
        <taxon>Eucestoda</taxon>
        <taxon>Diphyllobothriidea</taxon>
        <taxon>Diphyllobothriidae</taxon>
        <taxon>Dibothriocephalus</taxon>
    </lineage>
</organism>
<gene>
    <name evidence="1" type="ORF">DILT_LOCUS991</name>
</gene>
<dbReference type="OrthoDB" id="440745at2759"/>
<evidence type="ECO:0000313" key="1">
    <source>
        <dbReference type="EMBL" id="VDK38951.1"/>
    </source>
</evidence>
<dbReference type="SMR" id="A0A3P6R501"/>
<proteinExistence type="predicted"/>
<protein>
    <recommendedName>
        <fullName evidence="3">Tektin</fullName>
    </recommendedName>
</protein>
<evidence type="ECO:0000313" key="2">
    <source>
        <dbReference type="Proteomes" id="UP000281553"/>
    </source>
</evidence>
<dbReference type="Proteomes" id="UP000281553">
    <property type="component" value="Unassembled WGS sequence"/>
</dbReference>
<name>A0A3P6R501_DIBLA</name>
<sequence>MLVVGKDINVCFPSISRHQLDALEKQLNRLKDDIALKERSLRLDSDCLELRRERMGGSGKLEDKKLNCQKLLAEQATGDEIVCEEKAVESVPSYSLLDKKAAACAGISPRSGCCA</sequence>